<dbReference type="KEGG" id="mbai:MB901379_03879"/>
<reference evidence="3" key="1">
    <citation type="submission" date="2018-02" db="EMBL/GenBank/DDBJ databases">
        <authorList>
            <person name="Seth-Smith MB H."/>
            <person name="Seth-Smith H."/>
        </authorList>
    </citation>
    <scope>NUCLEOTIDE SEQUENCE [LARGE SCALE GENOMIC DNA]</scope>
</reference>
<proteinExistence type="predicted"/>
<evidence type="ECO:0000313" key="2">
    <source>
        <dbReference type="EMBL" id="VDM90283.1"/>
    </source>
</evidence>
<organism evidence="2 3">
    <name type="scientific">Mycobacterium basiliense</name>
    <dbReference type="NCBI Taxonomy" id="2094119"/>
    <lineage>
        <taxon>Bacteria</taxon>
        <taxon>Bacillati</taxon>
        <taxon>Actinomycetota</taxon>
        <taxon>Actinomycetes</taxon>
        <taxon>Mycobacteriales</taxon>
        <taxon>Mycobacteriaceae</taxon>
        <taxon>Mycobacterium</taxon>
    </lineage>
</organism>
<sequence length="140" mass="16247">MTRRNQQGQQQLRRAKKQVEQSLGAEQGRYRPPPREDCKPRQWETPIDDAPSIRVQYNIWRHKGCLVDFAINIQVLTAEAWETVESFDCCHGNCHYHPVNGEEPRPLAKLDVVGDVQHSYWQVESVIADRVRIIMGRVEG</sequence>
<feature type="compositionally biased region" description="Basic and acidic residues" evidence="1">
    <location>
        <begin position="33"/>
        <end position="42"/>
    </location>
</feature>
<dbReference type="EMBL" id="LR130759">
    <property type="protein sequence ID" value="VDM90283.1"/>
    <property type="molecule type" value="Genomic_DNA"/>
</dbReference>
<dbReference type="OrthoDB" id="4774763at2"/>
<accession>A0A447GII8</accession>
<dbReference type="AlphaFoldDB" id="A0A447GII8"/>
<dbReference type="RefSeq" id="WP_158017989.1">
    <property type="nucleotide sequence ID" value="NZ_CBCSKE010000037.1"/>
</dbReference>
<evidence type="ECO:0000313" key="3">
    <source>
        <dbReference type="Proteomes" id="UP000269998"/>
    </source>
</evidence>
<feature type="region of interest" description="Disordered" evidence="1">
    <location>
        <begin position="1"/>
        <end position="45"/>
    </location>
</feature>
<protein>
    <submittedName>
        <fullName evidence="2">Uncharacterized protein</fullName>
    </submittedName>
</protein>
<dbReference type="Proteomes" id="UP000269998">
    <property type="component" value="Chromosome"/>
</dbReference>
<gene>
    <name evidence="2" type="ORF">MB901379_03879</name>
</gene>
<feature type="compositionally biased region" description="Low complexity" evidence="1">
    <location>
        <begin position="1"/>
        <end position="12"/>
    </location>
</feature>
<keyword evidence="3" id="KW-1185">Reference proteome</keyword>
<name>A0A447GII8_9MYCO</name>
<evidence type="ECO:0000256" key="1">
    <source>
        <dbReference type="SAM" id="MobiDB-lite"/>
    </source>
</evidence>